<feature type="compositionally biased region" description="Low complexity" evidence="2">
    <location>
        <begin position="187"/>
        <end position="198"/>
    </location>
</feature>
<keyword evidence="3" id="KW-0812">Transmembrane</keyword>
<dbReference type="SUPFAM" id="SSF52025">
    <property type="entry name" value="PA domain"/>
    <property type="match status" value="1"/>
</dbReference>
<feature type="transmembrane region" description="Helical" evidence="3">
    <location>
        <begin position="217"/>
        <end position="239"/>
    </location>
</feature>
<feature type="compositionally biased region" description="Low complexity" evidence="2">
    <location>
        <begin position="26"/>
        <end position="36"/>
    </location>
</feature>
<comment type="similarity">
    <text evidence="1">Belongs to the peptidase M28 family. M28B subfamily.</text>
</comment>
<comment type="caution">
    <text evidence="7">The sequence shown here is derived from an EMBL/GenBank/DDBJ whole genome shotgun (WGS) entry which is preliminary data.</text>
</comment>
<dbReference type="SUPFAM" id="SSF53187">
    <property type="entry name" value="Zn-dependent exopeptidases"/>
    <property type="match status" value="1"/>
</dbReference>
<dbReference type="Pfam" id="PF02225">
    <property type="entry name" value="PA"/>
    <property type="match status" value="1"/>
</dbReference>
<dbReference type="Gene3D" id="3.50.30.30">
    <property type="match status" value="1"/>
</dbReference>
<name>A0A9P9BZ53_9PEZI</name>
<evidence type="ECO:0000256" key="2">
    <source>
        <dbReference type="SAM" id="MobiDB-lite"/>
    </source>
</evidence>
<feature type="region of interest" description="Disordered" evidence="2">
    <location>
        <begin position="1"/>
        <end position="120"/>
    </location>
</feature>
<protein>
    <submittedName>
        <fullName evidence="7">Uncharacterized protein</fullName>
    </submittedName>
</protein>
<dbReference type="FunFam" id="3.40.630.10:FF:000101">
    <property type="entry name" value="N-acetylated alpha-linked acidic dipeptidase like 1"/>
    <property type="match status" value="1"/>
</dbReference>
<dbReference type="EMBL" id="JAGTJQ010000001">
    <property type="protein sequence ID" value="KAH7039749.1"/>
    <property type="molecule type" value="Genomic_DNA"/>
</dbReference>
<dbReference type="InterPro" id="IPR036757">
    <property type="entry name" value="TFR-like_dimer_dom_sf"/>
</dbReference>
<dbReference type="PANTHER" id="PTHR10404:SF71">
    <property type="entry name" value="CARBOXYPEPTIDASE TRE2, PUTATIVE (AFU_ORTHOLOGUE AFUA_3G10650)-RELATED"/>
    <property type="match status" value="1"/>
</dbReference>
<gene>
    <name evidence="7" type="ORF">B0I36DRAFT_233189</name>
</gene>
<proteinExistence type="inferred from homology"/>
<accession>A0A9P9BZ53</accession>
<feature type="domain" description="PA" evidence="4">
    <location>
        <begin position="374"/>
        <end position="461"/>
    </location>
</feature>
<dbReference type="InterPro" id="IPR003137">
    <property type="entry name" value="PA_domain"/>
</dbReference>
<evidence type="ECO:0000259" key="4">
    <source>
        <dbReference type="Pfam" id="PF02225"/>
    </source>
</evidence>
<sequence>MPSDEKSHYTPPPPVPSYEEATRGYSNNNASSSSSNPDWRPPASPIDTRPDSETEAQGLLASSSSRPRRTTPAGYQPPRVDSDEDEDGASEWTLESDRDDDDDDDDPNHNGGDVGGARTRREMEELEIEDPLNGSSASSSSRSSRSLLWRKRLALPNWKWRWRIPRMTVRLPRQSDGVAAGSGSGSAGDAEAGGESAATQTIRERLRERMPEIDSSAAFILIGRLVGLTIVLGFIYLLFMSDLFTSMSRRIGGQMFDPEAVRQHVVMSIDTARMRDTLKHFTSYAHIAGTEGDYALAKDVYNHFLRSGLDEVHEDDYHVYLNYPTKDGRAVQIMSEDGDKAIWSAKLDEPEIGGESAGHQTYAFHGHSKAGDVKGHLIYANYGSREDFRKLKEMGIDTKGAIALVRYYGTQGDRALKVKAAELAGFAGCLIYSDPADDGFLKGDVAPSGRYMPADGVQRGSVSLMSWVVGDVLTPGWESKPGLPRMKVEQTNGLVRIPSLPLAWRDAQVLLQHIQGMGQPVTEAWRGGVPDVEWWTGNSSSPIVRLKNEQDEVEQKTIWNIYGKIAGIEQTEKSIIIGNHRDAWAFGAADPNSGTAVMLEVVRVFGDLVARGWRPLRSIEFMSWDAEEYNLIGSTEYVEANVDELRKNAFAYVNLDTAVTGSEFHAAASPVYRKLLTRVLDRVQDPNFNASLRALWDGRNGELEGLGAGSDYVAFQDIAGTSSIDIHFDGPMHPYHSSYDNFDWMSRVGDPGFVYHNLLGRVLSLIILELCDRPVLPFDMGNYSLALEKYVADLIKWVEELKLQDKVHLAPVRDAVQEVKTAVEEFEKWEDEWQRAIIHSNGWEANSVTRSRIAYNSRMAAFETALLDLEPGGGITNRTQFKHVVFGPQLWSGYDEAYFPNIRDAIDAEDWKLTETIIQKTARILRQAALSLLPSEEAA</sequence>
<evidence type="ECO:0000313" key="7">
    <source>
        <dbReference type="EMBL" id="KAH7039749.1"/>
    </source>
</evidence>
<dbReference type="GeneID" id="70178761"/>
<evidence type="ECO:0000259" key="6">
    <source>
        <dbReference type="Pfam" id="PF04389"/>
    </source>
</evidence>
<dbReference type="PANTHER" id="PTHR10404">
    <property type="entry name" value="N-ACETYLATED-ALPHA-LINKED ACIDIC DIPEPTIDASE"/>
    <property type="match status" value="1"/>
</dbReference>
<dbReference type="Gene3D" id="1.20.930.40">
    <property type="entry name" value="Transferrin receptor-like, dimerisation domain"/>
    <property type="match status" value="1"/>
</dbReference>
<organism evidence="7 8">
    <name type="scientific">Microdochium trichocladiopsis</name>
    <dbReference type="NCBI Taxonomy" id="1682393"/>
    <lineage>
        <taxon>Eukaryota</taxon>
        <taxon>Fungi</taxon>
        <taxon>Dikarya</taxon>
        <taxon>Ascomycota</taxon>
        <taxon>Pezizomycotina</taxon>
        <taxon>Sordariomycetes</taxon>
        <taxon>Xylariomycetidae</taxon>
        <taxon>Xylariales</taxon>
        <taxon>Microdochiaceae</taxon>
        <taxon>Microdochium</taxon>
    </lineage>
</organism>
<feature type="region of interest" description="Disordered" evidence="2">
    <location>
        <begin position="174"/>
        <end position="200"/>
    </location>
</feature>
<keyword evidence="8" id="KW-1185">Reference proteome</keyword>
<evidence type="ECO:0000313" key="8">
    <source>
        <dbReference type="Proteomes" id="UP000756346"/>
    </source>
</evidence>
<dbReference type="Proteomes" id="UP000756346">
    <property type="component" value="Unassembled WGS sequence"/>
</dbReference>
<feature type="domain" description="Peptidase M28" evidence="6">
    <location>
        <begin position="560"/>
        <end position="744"/>
    </location>
</feature>
<dbReference type="RefSeq" id="XP_046017804.1">
    <property type="nucleotide sequence ID" value="XM_046149215.1"/>
</dbReference>
<dbReference type="CDD" id="cd02121">
    <property type="entry name" value="PA_GCPII_like"/>
    <property type="match status" value="1"/>
</dbReference>
<dbReference type="InterPro" id="IPR007365">
    <property type="entry name" value="TFR-like_dimer_dom"/>
</dbReference>
<reference evidence="7" key="1">
    <citation type="journal article" date="2021" name="Nat. Commun.">
        <title>Genetic determinants of endophytism in the Arabidopsis root mycobiome.</title>
        <authorList>
            <person name="Mesny F."/>
            <person name="Miyauchi S."/>
            <person name="Thiergart T."/>
            <person name="Pickel B."/>
            <person name="Atanasova L."/>
            <person name="Karlsson M."/>
            <person name="Huettel B."/>
            <person name="Barry K.W."/>
            <person name="Haridas S."/>
            <person name="Chen C."/>
            <person name="Bauer D."/>
            <person name="Andreopoulos W."/>
            <person name="Pangilinan J."/>
            <person name="LaButti K."/>
            <person name="Riley R."/>
            <person name="Lipzen A."/>
            <person name="Clum A."/>
            <person name="Drula E."/>
            <person name="Henrissat B."/>
            <person name="Kohler A."/>
            <person name="Grigoriev I.V."/>
            <person name="Martin F.M."/>
            <person name="Hacquard S."/>
        </authorList>
    </citation>
    <scope>NUCLEOTIDE SEQUENCE</scope>
    <source>
        <strain evidence="7">MPI-CAGE-CH-0230</strain>
    </source>
</reference>
<dbReference type="Pfam" id="PF04389">
    <property type="entry name" value="Peptidase_M28"/>
    <property type="match status" value="1"/>
</dbReference>
<evidence type="ECO:0000259" key="5">
    <source>
        <dbReference type="Pfam" id="PF04253"/>
    </source>
</evidence>
<keyword evidence="3" id="KW-1133">Transmembrane helix</keyword>
<dbReference type="SUPFAM" id="SSF47672">
    <property type="entry name" value="Transferrin receptor-like dimerisation domain"/>
    <property type="match status" value="1"/>
</dbReference>
<keyword evidence="3" id="KW-0472">Membrane</keyword>
<dbReference type="Gene3D" id="3.40.630.10">
    <property type="entry name" value="Zn peptidases"/>
    <property type="match status" value="1"/>
</dbReference>
<feature type="compositionally biased region" description="Acidic residues" evidence="2">
    <location>
        <begin position="97"/>
        <end position="106"/>
    </location>
</feature>
<feature type="domain" description="Transferrin receptor-like dimerisation" evidence="5">
    <location>
        <begin position="807"/>
        <end position="932"/>
    </location>
</feature>
<dbReference type="OrthoDB" id="5841748at2759"/>
<evidence type="ECO:0000256" key="1">
    <source>
        <dbReference type="ARBA" id="ARBA00005634"/>
    </source>
</evidence>
<dbReference type="GO" id="GO:0004180">
    <property type="term" value="F:carboxypeptidase activity"/>
    <property type="evidence" value="ECO:0007669"/>
    <property type="project" value="TreeGrafter"/>
</dbReference>
<dbReference type="InterPro" id="IPR046450">
    <property type="entry name" value="PA_dom_sf"/>
</dbReference>
<dbReference type="InterPro" id="IPR007484">
    <property type="entry name" value="Peptidase_M28"/>
</dbReference>
<dbReference type="AlphaFoldDB" id="A0A9P9BZ53"/>
<dbReference type="Pfam" id="PF04253">
    <property type="entry name" value="TFR_dimer"/>
    <property type="match status" value="1"/>
</dbReference>
<feature type="compositionally biased region" description="Low complexity" evidence="2">
    <location>
        <begin position="58"/>
        <end position="74"/>
    </location>
</feature>
<dbReference type="CDD" id="cd08022">
    <property type="entry name" value="M28_PSMA_like"/>
    <property type="match status" value="1"/>
</dbReference>
<dbReference type="InterPro" id="IPR039373">
    <property type="entry name" value="Peptidase_M28B"/>
</dbReference>
<evidence type="ECO:0000256" key="3">
    <source>
        <dbReference type="SAM" id="Phobius"/>
    </source>
</evidence>